<organism evidence="2 3">
    <name type="scientific">Flavobacterium caeni</name>
    <dbReference type="NCBI Taxonomy" id="490189"/>
    <lineage>
        <taxon>Bacteria</taxon>
        <taxon>Pseudomonadati</taxon>
        <taxon>Bacteroidota</taxon>
        <taxon>Flavobacteriia</taxon>
        <taxon>Flavobacteriales</taxon>
        <taxon>Flavobacteriaceae</taxon>
        <taxon>Flavobacterium</taxon>
    </lineage>
</organism>
<proteinExistence type="predicted"/>
<accession>A0A1G5IS21</accession>
<dbReference type="EMBL" id="FMVF01000011">
    <property type="protein sequence ID" value="SCY78551.1"/>
    <property type="molecule type" value="Genomic_DNA"/>
</dbReference>
<reference evidence="2 3" key="1">
    <citation type="submission" date="2016-10" db="EMBL/GenBank/DDBJ databases">
        <authorList>
            <person name="de Groot N.N."/>
        </authorList>
    </citation>
    <scope>NUCLEOTIDE SEQUENCE [LARGE SCALE GENOMIC DNA]</scope>
    <source>
        <strain evidence="2 3">CGMCC 1.7031</strain>
    </source>
</reference>
<dbReference type="Proteomes" id="UP000199354">
    <property type="component" value="Unassembled WGS sequence"/>
</dbReference>
<evidence type="ECO:0000256" key="1">
    <source>
        <dbReference type="SAM" id="MobiDB-lite"/>
    </source>
</evidence>
<protein>
    <submittedName>
        <fullName evidence="2">Uncharacterized protein</fullName>
    </submittedName>
</protein>
<feature type="region of interest" description="Disordered" evidence="1">
    <location>
        <begin position="47"/>
        <end position="69"/>
    </location>
</feature>
<sequence>MSEANSNAKYQSNLFVNNRNENLIDIEMLMLNDEKDNDGQNFEELIAEFKSNSDKKSKKKKKKGQKRRR</sequence>
<name>A0A1G5IS21_9FLAO</name>
<dbReference type="RefSeq" id="WP_139149656.1">
    <property type="nucleotide sequence ID" value="NZ_FMVF01000011.1"/>
</dbReference>
<feature type="compositionally biased region" description="Basic residues" evidence="1">
    <location>
        <begin position="56"/>
        <end position="69"/>
    </location>
</feature>
<evidence type="ECO:0000313" key="2">
    <source>
        <dbReference type="EMBL" id="SCY78551.1"/>
    </source>
</evidence>
<gene>
    <name evidence="2" type="ORF">SAMN02927903_02348</name>
</gene>
<evidence type="ECO:0000313" key="3">
    <source>
        <dbReference type="Proteomes" id="UP000199354"/>
    </source>
</evidence>
<keyword evidence="3" id="KW-1185">Reference proteome</keyword>
<dbReference type="AlphaFoldDB" id="A0A1G5IS21"/>